<reference evidence="3 4" key="1">
    <citation type="submission" date="2014-04" db="EMBL/GenBank/DDBJ databases">
        <authorList>
            <consortium name="DOE Joint Genome Institute"/>
            <person name="Kuo A."/>
            <person name="Ruytinx J."/>
            <person name="Rineau F."/>
            <person name="Colpaert J."/>
            <person name="Kohler A."/>
            <person name="Nagy L.G."/>
            <person name="Floudas D."/>
            <person name="Copeland A."/>
            <person name="Barry K.W."/>
            <person name="Cichocki N."/>
            <person name="Veneault-Fourrey C."/>
            <person name="LaButti K."/>
            <person name="Lindquist E.A."/>
            <person name="Lipzen A."/>
            <person name="Lundell T."/>
            <person name="Morin E."/>
            <person name="Murat C."/>
            <person name="Sun H."/>
            <person name="Tunlid A."/>
            <person name="Henrissat B."/>
            <person name="Grigoriev I.V."/>
            <person name="Hibbett D.S."/>
            <person name="Martin F."/>
            <person name="Nordberg H.P."/>
            <person name="Cantor M.N."/>
            <person name="Hua S.X."/>
        </authorList>
    </citation>
    <scope>NUCLEOTIDE SEQUENCE [LARGE SCALE GENOMIC DNA]</scope>
    <source>
        <strain evidence="3 4">UH-Slu-Lm8-n1</strain>
    </source>
</reference>
<evidence type="ECO:0000313" key="4">
    <source>
        <dbReference type="Proteomes" id="UP000054485"/>
    </source>
</evidence>
<feature type="transmembrane region" description="Helical" evidence="1">
    <location>
        <begin position="587"/>
        <end position="606"/>
    </location>
</feature>
<evidence type="ECO:0000256" key="1">
    <source>
        <dbReference type="SAM" id="Phobius"/>
    </source>
</evidence>
<keyword evidence="1" id="KW-0812">Transmembrane</keyword>
<dbReference type="EMBL" id="KN835805">
    <property type="protein sequence ID" value="KIK34131.1"/>
    <property type="molecule type" value="Genomic_DNA"/>
</dbReference>
<keyword evidence="4" id="KW-1185">Reference proteome</keyword>
<accession>A0A0C9ZXH1</accession>
<dbReference type="STRING" id="930992.A0A0C9ZXH1"/>
<protein>
    <recommendedName>
        <fullName evidence="2">Fungal-type protein kinase domain-containing protein</fullName>
    </recommendedName>
</protein>
<evidence type="ECO:0000313" key="3">
    <source>
        <dbReference type="EMBL" id="KIK34131.1"/>
    </source>
</evidence>
<evidence type="ECO:0000259" key="2">
    <source>
        <dbReference type="Pfam" id="PF17667"/>
    </source>
</evidence>
<keyword evidence="1" id="KW-1133">Transmembrane helix</keyword>
<name>A0A0C9ZXH1_9AGAM</name>
<dbReference type="AlphaFoldDB" id="A0A0C9ZXH1"/>
<proteinExistence type="predicted"/>
<dbReference type="Proteomes" id="UP000054485">
    <property type="component" value="Unassembled WGS sequence"/>
</dbReference>
<gene>
    <name evidence="3" type="ORF">CY34DRAFT_110397</name>
</gene>
<sequence length="946" mass="106960">MPAVLGAEHLSSNRLSEGLLFHTFGIYVKHVTHIDNGGLELVRRKYQVPNFVHLEPRSYNTVAWEVQSRGFIAKTDETYQNAVANQARKLRAFLEPPTKPLDPAHPSEGFVAMQNDNNKEVTRQVIHQLCRDEVIFQHSKNLNNPTKIRNVKDILIEFNKRGYLDNQAKLDCPDLKAPHVTRQAGGGSSTEDLTARFMNRLVDATLELAGESLIHRTWSSDYCQKYLPGCAEERKPDIILVPHNPPRPLVQDWHRAVSLVEMKQHGVDVQKQEWFDETAKRANTVWGCQDARTFVITLQYFGEQFAFSFFDRGGAVCPDMLSVVDDKEEYLRLVFGMVPIEMVLFISNNLHGRGTVARHVTLSRRRITDTLQSVGSWDVMKKWLKGMEDDVAVVVKDTWVDLTAPHTEGMILNYLRLKGIMGVTRLLFEGLVAGPAIPPSLDQLHNRPGIGSLKDIGAITQTGDLNVWCSTVYNRSFLGVSTLALAHKSMTKSVNAYDRQHPIQEGSESKLELVTCEVYQERMLTRSWLYPLCAPIYEFSCVYEALVGIADCIKSHGQAFSPYRISENGSETDELFPISFMQADTSMWNMGLLTLPLAILPLNVLLFHILPLFWLTLSLAILSLNIPLFRFLMQHLLPRSHRSWMFHLLPPHHLIHLCHRAVGGERVGGDAGDVVVVDAKVLLDAKVHIKPKDVVQSLQVDVAGYGSRTTVEDLERFADKGGIYELTMMLAQRPGTDAIRREIVHDLEGYYYVILTLAFMFHAPYALKKVPNADMASGAEMWLHRWFENTIEMEIWQEAVEKQHYLGTDAGFSMVEGLLGEDWAIEPVKTMLKEMREHLFTNAAPTHSGMLDIITNALVKIPNDNGVASRSSTLPALRMNLLYHKERQDPELNLFARMPCPLVQERKVMPGTSSQANKPTGGRTVDRMKVMTVQVTLKPLRSDWMS</sequence>
<dbReference type="InParanoid" id="A0A0C9ZXH1"/>
<dbReference type="OrthoDB" id="5584477at2759"/>
<organism evidence="3 4">
    <name type="scientific">Suillus luteus UH-Slu-Lm8-n1</name>
    <dbReference type="NCBI Taxonomy" id="930992"/>
    <lineage>
        <taxon>Eukaryota</taxon>
        <taxon>Fungi</taxon>
        <taxon>Dikarya</taxon>
        <taxon>Basidiomycota</taxon>
        <taxon>Agaricomycotina</taxon>
        <taxon>Agaricomycetes</taxon>
        <taxon>Agaricomycetidae</taxon>
        <taxon>Boletales</taxon>
        <taxon>Suillineae</taxon>
        <taxon>Suillaceae</taxon>
        <taxon>Suillus</taxon>
    </lineage>
</organism>
<reference evidence="4" key="2">
    <citation type="submission" date="2015-01" db="EMBL/GenBank/DDBJ databases">
        <title>Evolutionary Origins and Diversification of the Mycorrhizal Mutualists.</title>
        <authorList>
            <consortium name="DOE Joint Genome Institute"/>
            <consortium name="Mycorrhizal Genomics Consortium"/>
            <person name="Kohler A."/>
            <person name="Kuo A."/>
            <person name="Nagy L.G."/>
            <person name="Floudas D."/>
            <person name="Copeland A."/>
            <person name="Barry K.W."/>
            <person name="Cichocki N."/>
            <person name="Veneault-Fourrey C."/>
            <person name="LaButti K."/>
            <person name="Lindquist E.A."/>
            <person name="Lipzen A."/>
            <person name="Lundell T."/>
            <person name="Morin E."/>
            <person name="Murat C."/>
            <person name="Riley R."/>
            <person name="Ohm R."/>
            <person name="Sun H."/>
            <person name="Tunlid A."/>
            <person name="Henrissat B."/>
            <person name="Grigoriev I.V."/>
            <person name="Hibbett D.S."/>
            <person name="Martin F."/>
        </authorList>
    </citation>
    <scope>NUCLEOTIDE SEQUENCE [LARGE SCALE GENOMIC DNA]</scope>
    <source>
        <strain evidence="4">UH-Slu-Lm8-n1</strain>
    </source>
</reference>
<dbReference type="InterPro" id="IPR040976">
    <property type="entry name" value="Pkinase_fungal"/>
</dbReference>
<dbReference type="HOGENOM" id="CLU_304034_0_0_1"/>
<dbReference type="Pfam" id="PF17667">
    <property type="entry name" value="Pkinase_fungal"/>
    <property type="match status" value="1"/>
</dbReference>
<keyword evidence="1" id="KW-0472">Membrane</keyword>
<feature type="transmembrane region" description="Helical" evidence="1">
    <location>
        <begin position="612"/>
        <end position="633"/>
    </location>
</feature>
<feature type="domain" description="Fungal-type protein kinase" evidence="2">
    <location>
        <begin position="248"/>
        <end position="558"/>
    </location>
</feature>